<organism evidence="1">
    <name type="scientific">marine sediment metagenome</name>
    <dbReference type="NCBI Taxonomy" id="412755"/>
    <lineage>
        <taxon>unclassified sequences</taxon>
        <taxon>metagenomes</taxon>
        <taxon>ecological metagenomes</taxon>
    </lineage>
</organism>
<dbReference type="AlphaFoldDB" id="A0A0F9DXA2"/>
<feature type="non-terminal residue" evidence="1">
    <location>
        <position position="1"/>
    </location>
</feature>
<protein>
    <submittedName>
        <fullName evidence="1">Uncharacterized protein</fullName>
    </submittedName>
</protein>
<proteinExistence type="predicted"/>
<sequence length="75" mass="7696">GALQRLGRRGEGGHEAVASVLDFCAAVDVEGLADDGVVSAQYLLSLRVAQALGEAGGALHVRKQDGDEPGLRLRG</sequence>
<reference evidence="1" key="1">
    <citation type="journal article" date="2015" name="Nature">
        <title>Complex archaea that bridge the gap between prokaryotes and eukaryotes.</title>
        <authorList>
            <person name="Spang A."/>
            <person name="Saw J.H."/>
            <person name="Jorgensen S.L."/>
            <person name="Zaremba-Niedzwiedzka K."/>
            <person name="Martijn J."/>
            <person name="Lind A.E."/>
            <person name="van Eijk R."/>
            <person name="Schleper C."/>
            <person name="Guy L."/>
            <person name="Ettema T.J."/>
        </authorList>
    </citation>
    <scope>NUCLEOTIDE SEQUENCE</scope>
</reference>
<name>A0A0F9DXA2_9ZZZZ</name>
<accession>A0A0F9DXA2</accession>
<evidence type="ECO:0000313" key="1">
    <source>
        <dbReference type="EMBL" id="KKL58421.1"/>
    </source>
</evidence>
<dbReference type="EMBL" id="LAZR01029832">
    <property type="protein sequence ID" value="KKL58421.1"/>
    <property type="molecule type" value="Genomic_DNA"/>
</dbReference>
<comment type="caution">
    <text evidence="1">The sequence shown here is derived from an EMBL/GenBank/DDBJ whole genome shotgun (WGS) entry which is preliminary data.</text>
</comment>
<gene>
    <name evidence="1" type="ORF">LCGC14_2225600</name>
</gene>